<dbReference type="Proteomes" id="UP000196151">
    <property type="component" value="Chromosome"/>
</dbReference>
<feature type="DNA-binding region" description="H-T-H motif" evidence="2">
    <location>
        <begin position="27"/>
        <end position="46"/>
    </location>
</feature>
<dbReference type="SUPFAM" id="SSF46689">
    <property type="entry name" value="Homeodomain-like"/>
    <property type="match status" value="1"/>
</dbReference>
<dbReference type="PROSITE" id="PS50977">
    <property type="entry name" value="HTH_TETR_2"/>
    <property type="match status" value="1"/>
</dbReference>
<evidence type="ECO:0000313" key="6">
    <source>
        <dbReference type="Proteomes" id="UP000196151"/>
    </source>
</evidence>
<dbReference type="EMBL" id="NIBQ01000001">
    <property type="protein sequence ID" value="OUZ35741.1"/>
    <property type="molecule type" value="Genomic_DNA"/>
</dbReference>
<feature type="domain" description="HTH tetR-type" evidence="3">
    <location>
        <begin position="4"/>
        <end position="64"/>
    </location>
</feature>
<proteinExistence type="predicted"/>
<dbReference type="Gene3D" id="1.10.357.10">
    <property type="entry name" value="Tetracycline Repressor, domain 2"/>
    <property type="match status" value="1"/>
</dbReference>
<dbReference type="Pfam" id="PF00440">
    <property type="entry name" value="TetR_N"/>
    <property type="match status" value="1"/>
</dbReference>
<gene>
    <name evidence="5" type="ORF">A5889_000521</name>
    <name evidence="4" type="ORF">A5889_001217</name>
</gene>
<dbReference type="AlphaFoldDB" id="A0A200JFS4"/>
<dbReference type="EMBL" id="CP147246">
    <property type="protein sequence ID" value="WYJ93042.1"/>
    <property type="molecule type" value="Genomic_DNA"/>
</dbReference>
<dbReference type="InterPro" id="IPR009057">
    <property type="entry name" value="Homeodomain-like_sf"/>
</dbReference>
<dbReference type="OrthoDB" id="9810250at2"/>
<dbReference type="InterPro" id="IPR050624">
    <property type="entry name" value="HTH-type_Tx_Regulator"/>
</dbReference>
<dbReference type="GO" id="GO:0003677">
    <property type="term" value="F:DNA binding"/>
    <property type="evidence" value="ECO:0007669"/>
    <property type="project" value="UniProtKB-UniRule"/>
</dbReference>
<evidence type="ECO:0000256" key="1">
    <source>
        <dbReference type="ARBA" id="ARBA00023125"/>
    </source>
</evidence>
<name>A0A200JFS4_9ENTE</name>
<keyword evidence="6" id="KW-1185">Reference proteome</keyword>
<dbReference type="RefSeq" id="WP_087640314.1">
    <property type="nucleotide sequence ID" value="NZ_CP147246.1"/>
</dbReference>
<evidence type="ECO:0000259" key="3">
    <source>
        <dbReference type="PROSITE" id="PS50977"/>
    </source>
</evidence>
<evidence type="ECO:0000313" key="5">
    <source>
        <dbReference type="EMBL" id="WYJ93042.1"/>
    </source>
</evidence>
<dbReference type="PANTHER" id="PTHR43479:SF11">
    <property type="entry name" value="ACREF_ENVCD OPERON REPRESSOR-RELATED"/>
    <property type="match status" value="1"/>
</dbReference>
<dbReference type="Pfam" id="PF14278">
    <property type="entry name" value="TetR_C_8"/>
    <property type="match status" value="1"/>
</dbReference>
<reference evidence="4" key="1">
    <citation type="submission" date="2017-05" db="EMBL/GenBank/DDBJ databases">
        <title>The Genome Sequence of Enterococcus sp. 9D6_DIV0238.</title>
        <authorList>
            <consortium name="The Broad Institute Genomics Platform"/>
            <consortium name="The Broad Institute Genomic Center for Infectious Diseases"/>
            <person name="Earl A."/>
            <person name="Manson A."/>
            <person name="Schwartman J."/>
            <person name="Gilmore M."/>
            <person name="Abouelleil A."/>
            <person name="Cao P."/>
            <person name="Chapman S."/>
            <person name="Cusick C."/>
            <person name="Shea T."/>
            <person name="Young S."/>
            <person name="Neafsey D."/>
            <person name="Nusbaum C."/>
            <person name="Birren B."/>
        </authorList>
    </citation>
    <scope>NUCLEOTIDE SEQUENCE [LARGE SCALE GENOMIC DNA]</scope>
    <source>
        <strain evidence="4">9D6_DIV0238</strain>
    </source>
</reference>
<reference evidence="5" key="2">
    <citation type="submission" date="2017-05" db="EMBL/GenBank/DDBJ databases">
        <authorList>
            <consortium name="The Broad Institute Genomics Platform"/>
            <consortium name="The Broad Institute Genomic Center for Infectious Diseases"/>
            <person name="Earl A."/>
            <person name="Manson A."/>
            <person name="Schwartman J."/>
            <person name="Gilmore M."/>
            <person name="Abouelleil A."/>
            <person name="Cao P."/>
            <person name="Chapman S."/>
            <person name="Cusick C."/>
            <person name="Shea T."/>
            <person name="Young S."/>
            <person name="Neafsey D."/>
            <person name="Nusbaum C."/>
            <person name="Birren B."/>
        </authorList>
    </citation>
    <scope>NUCLEOTIDE SEQUENCE</scope>
    <source>
        <strain evidence="5">9D6_DIV0238</strain>
    </source>
</reference>
<reference evidence="5" key="3">
    <citation type="submission" date="2024-03" db="EMBL/GenBank/DDBJ databases">
        <title>The Genome Sequence of Enterococcus sp. DIV0238c.</title>
        <authorList>
            <consortium name="The Broad Institute Genomics Platform"/>
            <consortium name="The Broad Institute Microbial Omics Core"/>
            <consortium name="The Broad Institute Genomic Center for Infectious Diseases"/>
            <person name="Earl A."/>
            <person name="Manson A."/>
            <person name="Gilmore M."/>
            <person name="Schwartman J."/>
            <person name="Shea T."/>
            <person name="Abouelleil A."/>
            <person name="Cao P."/>
            <person name="Chapman S."/>
            <person name="Cusick C."/>
            <person name="Young S."/>
            <person name="Neafsey D."/>
            <person name="Nusbaum C."/>
            <person name="Birren B."/>
        </authorList>
    </citation>
    <scope>NUCLEOTIDE SEQUENCE</scope>
    <source>
        <strain evidence="5">9D6_DIV0238</strain>
    </source>
</reference>
<accession>A0A200JFS4</accession>
<keyword evidence="1 2" id="KW-0238">DNA-binding</keyword>
<dbReference type="PANTHER" id="PTHR43479">
    <property type="entry name" value="ACREF/ENVCD OPERON REPRESSOR-RELATED"/>
    <property type="match status" value="1"/>
</dbReference>
<evidence type="ECO:0000256" key="2">
    <source>
        <dbReference type="PROSITE-ProRule" id="PRU00335"/>
    </source>
</evidence>
<protein>
    <recommendedName>
        <fullName evidence="3">HTH tetR-type domain-containing protein</fullName>
    </recommendedName>
</protein>
<organism evidence="4">
    <name type="scientific">Candidatus Enterococcus dunnyi</name>
    <dbReference type="NCBI Taxonomy" id="1834192"/>
    <lineage>
        <taxon>Bacteria</taxon>
        <taxon>Bacillati</taxon>
        <taxon>Bacillota</taxon>
        <taxon>Bacilli</taxon>
        <taxon>Lactobacillales</taxon>
        <taxon>Enterococcaceae</taxon>
        <taxon>Enterococcus</taxon>
    </lineage>
</organism>
<evidence type="ECO:0000313" key="4">
    <source>
        <dbReference type="EMBL" id="OUZ35741.1"/>
    </source>
</evidence>
<dbReference type="InterPro" id="IPR001647">
    <property type="entry name" value="HTH_TetR"/>
</dbReference>
<sequence length="202" mass="23572">MNDLEMAQLITDCTIELLKSKHFEKISIMEITKIVDISRVTFYNYFQNKEDVLDVLIENLLTNFDEIQKKNLPFLKNVDMEDSTAIKDILFPNTLEIMIFFYENRKYISALVSEHSPVDFMDILYATYYNHFLIALPEIFSVKFDKVIIASYATYMTTGVKALTEEWFLSGFCQTSEEITERILTMLAPSLMELYTRKVGSP</sequence>
<dbReference type="InterPro" id="IPR039532">
    <property type="entry name" value="TetR_C_Firmicutes"/>
</dbReference>